<dbReference type="Proteomes" id="UP001557470">
    <property type="component" value="Unassembled WGS sequence"/>
</dbReference>
<feature type="domain" description="Ig-like" evidence="10">
    <location>
        <begin position="63"/>
        <end position="149"/>
    </location>
</feature>
<comment type="caution">
    <text evidence="11">The sequence shown here is derived from an EMBL/GenBank/DDBJ whole genome shotgun (WGS) entry which is preliminary data.</text>
</comment>
<dbReference type="InterPro" id="IPR003877">
    <property type="entry name" value="SPRY_dom"/>
</dbReference>
<evidence type="ECO:0000259" key="10">
    <source>
        <dbReference type="PROSITE" id="PS50835"/>
    </source>
</evidence>
<dbReference type="InterPro" id="IPR007110">
    <property type="entry name" value="Ig-like_dom"/>
</dbReference>
<evidence type="ECO:0000256" key="7">
    <source>
        <dbReference type="SAM" id="Phobius"/>
    </source>
</evidence>
<dbReference type="PRINTS" id="PR01407">
    <property type="entry name" value="BUTYPHLNCDUF"/>
</dbReference>
<evidence type="ECO:0000313" key="11">
    <source>
        <dbReference type="EMBL" id="KAL0983699.1"/>
    </source>
</evidence>
<dbReference type="CDD" id="cd13733">
    <property type="entry name" value="SPRY_PRY_C-I_1"/>
    <property type="match status" value="1"/>
</dbReference>
<evidence type="ECO:0000259" key="9">
    <source>
        <dbReference type="PROSITE" id="PS50188"/>
    </source>
</evidence>
<dbReference type="Gene3D" id="2.60.120.920">
    <property type="match status" value="1"/>
</dbReference>
<protein>
    <recommendedName>
        <fullName evidence="13">Butyrophilin subfamily 1 member A1-like</fullName>
    </recommendedName>
</protein>
<keyword evidence="12" id="KW-1185">Reference proteome</keyword>
<dbReference type="InterPro" id="IPR036179">
    <property type="entry name" value="Ig-like_dom_sf"/>
</dbReference>
<evidence type="ECO:0000256" key="4">
    <source>
        <dbReference type="ARBA" id="ARBA00022989"/>
    </source>
</evidence>
<sequence length="398" mass="45065">MVTGPGILDVILLFLLHTIYSESAKFEVLGPTDQGLYECSIQSNSWYDVTKKQACVKAVGSRPVVSIEGHRDGGMGLLCESEGWHPEPELVWLDSKGVSLSDGHPETHRDLKGFYTVRQQVIVQETDTNRFTCRVLQRLINVEVETEVHVPSELLNYTSLWRRSFIVLCSLGIITVIGLSLAVYFTIRKKGHLKQQHDEHIAHLKQQHVFESIRRHAVDVILNPDTAHPDLILSDDGKQVCETDIEQDLPDNPERFDECLSVLGKEGFSSGRFYYEVQVEEKTEWDLGVARESVNRKGRITLRPDDGYWTVRLCYGEYVANTGPPVTLPLREKPQKVGVFVDYEEGQVSFFNVEARCLIYSFTGFTFTEKLYPYFSPGFIYGGKNSAPLVICPVNITV</sequence>
<dbReference type="Gene3D" id="2.60.40.10">
    <property type="entry name" value="Immunoglobulins"/>
    <property type="match status" value="1"/>
</dbReference>
<organism evidence="11 12">
    <name type="scientific">Umbra pygmaea</name>
    <name type="common">Eastern mudminnow</name>
    <dbReference type="NCBI Taxonomy" id="75934"/>
    <lineage>
        <taxon>Eukaryota</taxon>
        <taxon>Metazoa</taxon>
        <taxon>Chordata</taxon>
        <taxon>Craniata</taxon>
        <taxon>Vertebrata</taxon>
        <taxon>Euteleostomi</taxon>
        <taxon>Actinopterygii</taxon>
        <taxon>Neopterygii</taxon>
        <taxon>Teleostei</taxon>
        <taxon>Protacanthopterygii</taxon>
        <taxon>Esociformes</taxon>
        <taxon>Umbridae</taxon>
        <taxon>Umbra</taxon>
    </lineage>
</organism>
<comment type="subcellular location">
    <subcellularLocation>
        <location evidence="1">Membrane</location>
        <topology evidence="1">Single-pass type I membrane protein</topology>
    </subcellularLocation>
</comment>
<dbReference type="FunFam" id="2.60.120.920:FF:000004">
    <property type="entry name" value="Butyrophilin subfamily 1 member A1"/>
    <property type="match status" value="1"/>
</dbReference>
<dbReference type="SMART" id="SM00449">
    <property type="entry name" value="SPRY"/>
    <property type="match status" value="1"/>
</dbReference>
<feature type="transmembrane region" description="Helical" evidence="7">
    <location>
        <begin position="165"/>
        <end position="187"/>
    </location>
</feature>
<dbReference type="SMART" id="SM00589">
    <property type="entry name" value="PRY"/>
    <property type="match status" value="1"/>
</dbReference>
<keyword evidence="4 7" id="KW-1133">Transmembrane helix</keyword>
<evidence type="ECO:0000256" key="1">
    <source>
        <dbReference type="ARBA" id="ARBA00004479"/>
    </source>
</evidence>
<name>A0ABD0XIB3_UMBPY</name>
<dbReference type="GO" id="GO:0016020">
    <property type="term" value="C:membrane"/>
    <property type="evidence" value="ECO:0007669"/>
    <property type="project" value="UniProtKB-SubCell"/>
</dbReference>
<accession>A0ABD0XIB3</accession>
<evidence type="ECO:0000256" key="5">
    <source>
        <dbReference type="ARBA" id="ARBA00023136"/>
    </source>
</evidence>
<dbReference type="Pfam" id="PF22705">
    <property type="entry name" value="C2-set_3"/>
    <property type="match status" value="1"/>
</dbReference>
<dbReference type="InterPro" id="IPR053896">
    <property type="entry name" value="BTN3A2-like_Ig-C"/>
</dbReference>
<dbReference type="InterPro" id="IPR013783">
    <property type="entry name" value="Ig-like_fold"/>
</dbReference>
<evidence type="ECO:0000256" key="6">
    <source>
        <dbReference type="ARBA" id="ARBA00023319"/>
    </source>
</evidence>
<dbReference type="SUPFAM" id="SSF49899">
    <property type="entry name" value="Concanavalin A-like lectins/glucanases"/>
    <property type="match status" value="1"/>
</dbReference>
<gene>
    <name evidence="11" type="ORF">UPYG_G00131500</name>
</gene>
<keyword evidence="5 7" id="KW-0472">Membrane</keyword>
<dbReference type="InterPro" id="IPR050143">
    <property type="entry name" value="TRIM/RBCC"/>
</dbReference>
<evidence type="ECO:0000256" key="2">
    <source>
        <dbReference type="ARBA" id="ARBA00022692"/>
    </source>
</evidence>
<keyword evidence="2 7" id="KW-0812">Transmembrane</keyword>
<dbReference type="InterPro" id="IPR001870">
    <property type="entry name" value="B30.2/SPRY"/>
</dbReference>
<dbReference type="InterPro" id="IPR006574">
    <property type="entry name" value="PRY"/>
</dbReference>
<reference evidence="11 12" key="1">
    <citation type="submission" date="2024-06" db="EMBL/GenBank/DDBJ databases">
        <authorList>
            <person name="Pan Q."/>
            <person name="Wen M."/>
            <person name="Jouanno E."/>
            <person name="Zahm M."/>
            <person name="Klopp C."/>
            <person name="Cabau C."/>
            <person name="Louis A."/>
            <person name="Berthelot C."/>
            <person name="Parey E."/>
            <person name="Roest Crollius H."/>
            <person name="Montfort J."/>
            <person name="Robinson-Rechavi M."/>
            <person name="Bouchez O."/>
            <person name="Lampietro C."/>
            <person name="Lopez Roques C."/>
            <person name="Donnadieu C."/>
            <person name="Postlethwait J."/>
            <person name="Bobe J."/>
            <person name="Verreycken H."/>
            <person name="Guiguen Y."/>
        </authorList>
    </citation>
    <scope>NUCLEOTIDE SEQUENCE [LARGE SCALE GENOMIC DNA]</scope>
    <source>
        <strain evidence="11">Up_M1</strain>
        <tissue evidence="11">Testis</tissue>
    </source>
</reference>
<evidence type="ECO:0008006" key="13">
    <source>
        <dbReference type="Google" id="ProtNLM"/>
    </source>
</evidence>
<evidence type="ECO:0000256" key="8">
    <source>
        <dbReference type="SAM" id="SignalP"/>
    </source>
</evidence>
<dbReference type="PROSITE" id="PS50188">
    <property type="entry name" value="B302_SPRY"/>
    <property type="match status" value="1"/>
</dbReference>
<dbReference type="PANTHER" id="PTHR24103">
    <property type="entry name" value="E3 UBIQUITIN-PROTEIN LIGASE TRIM"/>
    <property type="match status" value="1"/>
</dbReference>
<dbReference type="PROSITE" id="PS50835">
    <property type="entry name" value="IG_LIKE"/>
    <property type="match status" value="1"/>
</dbReference>
<dbReference type="Pfam" id="PF13765">
    <property type="entry name" value="PRY"/>
    <property type="match status" value="1"/>
</dbReference>
<dbReference type="InterPro" id="IPR003879">
    <property type="entry name" value="Butyrophylin_SPRY"/>
</dbReference>
<keyword evidence="3 8" id="KW-0732">Signal</keyword>
<dbReference type="AlphaFoldDB" id="A0ABD0XIB3"/>
<feature type="domain" description="B30.2/SPRY" evidence="9">
    <location>
        <begin position="200"/>
        <end position="389"/>
    </location>
</feature>
<evidence type="ECO:0000256" key="3">
    <source>
        <dbReference type="ARBA" id="ARBA00022729"/>
    </source>
</evidence>
<dbReference type="InterPro" id="IPR013320">
    <property type="entry name" value="ConA-like_dom_sf"/>
</dbReference>
<keyword evidence="6" id="KW-0393">Immunoglobulin domain</keyword>
<dbReference type="SUPFAM" id="SSF48726">
    <property type="entry name" value="Immunoglobulin"/>
    <property type="match status" value="1"/>
</dbReference>
<proteinExistence type="predicted"/>
<dbReference type="Pfam" id="PF00622">
    <property type="entry name" value="SPRY"/>
    <property type="match status" value="1"/>
</dbReference>
<dbReference type="EMBL" id="JAGEUA010000004">
    <property type="protein sequence ID" value="KAL0983699.1"/>
    <property type="molecule type" value="Genomic_DNA"/>
</dbReference>
<evidence type="ECO:0000313" key="12">
    <source>
        <dbReference type="Proteomes" id="UP001557470"/>
    </source>
</evidence>
<dbReference type="FunFam" id="2.60.40.10:FF:000088">
    <property type="entry name" value="Butyrophilin subfamily 1 member A1"/>
    <property type="match status" value="1"/>
</dbReference>
<feature type="signal peptide" evidence="8">
    <location>
        <begin position="1"/>
        <end position="23"/>
    </location>
</feature>
<dbReference type="InterPro" id="IPR043136">
    <property type="entry name" value="B30.2/SPRY_sf"/>
</dbReference>
<feature type="chain" id="PRO_5044802806" description="Butyrophilin subfamily 1 member A1-like" evidence="8">
    <location>
        <begin position="24"/>
        <end position="398"/>
    </location>
</feature>